<accession>X0YKT9</accession>
<dbReference type="CDD" id="cd06261">
    <property type="entry name" value="TM_PBP2"/>
    <property type="match status" value="1"/>
</dbReference>
<evidence type="ECO:0000256" key="4">
    <source>
        <dbReference type="ARBA" id="ARBA00022692"/>
    </source>
</evidence>
<evidence type="ECO:0000256" key="6">
    <source>
        <dbReference type="ARBA" id="ARBA00023136"/>
    </source>
</evidence>
<evidence type="ECO:0000256" key="1">
    <source>
        <dbReference type="ARBA" id="ARBA00004651"/>
    </source>
</evidence>
<keyword evidence="2" id="KW-0813">Transport</keyword>
<feature type="non-terminal residue" evidence="9">
    <location>
        <position position="94"/>
    </location>
</feature>
<reference evidence="9" key="1">
    <citation type="journal article" date="2014" name="Front. Microbiol.">
        <title>High frequency of phylogenetically diverse reductive dehalogenase-homologous genes in deep subseafloor sedimentary metagenomes.</title>
        <authorList>
            <person name="Kawai M."/>
            <person name="Futagami T."/>
            <person name="Toyoda A."/>
            <person name="Takaki Y."/>
            <person name="Nishi S."/>
            <person name="Hori S."/>
            <person name="Arai W."/>
            <person name="Tsubouchi T."/>
            <person name="Morono Y."/>
            <person name="Uchiyama I."/>
            <person name="Ito T."/>
            <person name="Fujiyama A."/>
            <person name="Inagaki F."/>
            <person name="Takami H."/>
        </authorList>
    </citation>
    <scope>NUCLEOTIDE SEQUENCE</scope>
    <source>
        <strain evidence="9">Expedition CK06-06</strain>
    </source>
</reference>
<feature type="domain" description="ABC transmembrane type-1" evidence="8">
    <location>
        <begin position="1"/>
        <end position="94"/>
    </location>
</feature>
<dbReference type="PROSITE" id="PS50928">
    <property type="entry name" value="ABC_TM1"/>
    <property type="match status" value="1"/>
</dbReference>
<sequence length="94" mass="10229">MLAIGPAAVFVRQTRANMLEVLDQDYVRTARAKGLREYTVIVAHALRNALIPLFTIFGLMLGGLVGGGIITESIFGIPGIGRLVWDAFKGEFRP</sequence>
<dbReference type="GO" id="GO:0055085">
    <property type="term" value="P:transmembrane transport"/>
    <property type="evidence" value="ECO:0007669"/>
    <property type="project" value="InterPro"/>
</dbReference>
<dbReference type="PANTHER" id="PTHR30465:SF0">
    <property type="entry name" value="OLIGOPEPTIDE TRANSPORT SYSTEM PERMEASE PROTEIN APPB"/>
    <property type="match status" value="1"/>
</dbReference>
<keyword evidence="3" id="KW-1003">Cell membrane</keyword>
<keyword evidence="6 7" id="KW-0472">Membrane</keyword>
<dbReference type="InterPro" id="IPR000515">
    <property type="entry name" value="MetI-like"/>
</dbReference>
<evidence type="ECO:0000259" key="8">
    <source>
        <dbReference type="PROSITE" id="PS50928"/>
    </source>
</evidence>
<dbReference type="Gene3D" id="1.10.3720.10">
    <property type="entry name" value="MetI-like"/>
    <property type="match status" value="1"/>
</dbReference>
<dbReference type="Pfam" id="PF00528">
    <property type="entry name" value="BPD_transp_1"/>
    <property type="match status" value="1"/>
</dbReference>
<organism evidence="9">
    <name type="scientific">marine sediment metagenome</name>
    <dbReference type="NCBI Taxonomy" id="412755"/>
    <lineage>
        <taxon>unclassified sequences</taxon>
        <taxon>metagenomes</taxon>
        <taxon>ecological metagenomes</taxon>
    </lineage>
</organism>
<proteinExistence type="predicted"/>
<keyword evidence="5 7" id="KW-1133">Transmembrane helix</keyword>
<dbReference type="EMBL" id="BARS01058533">
    <property type="protein sequence ID" value="GAG49168.1"/>
    <property type="molecule type" value="Genomic_DNA"/>
</dbReference>
<dbReference type="InterPro" id="IPR035906">
    <property type="entry name" value="MetI-like_sf"/>
</dbReference>
<feature type="transmembrane region" description="Helical" evidence="7">
    <location>
        <begin position="49"/>
        <end position="70"/>
    </location>
</feature>
<evidence type="ECO:0000256" key="3">
    <source>
        <dbReference type="ARBA" id="ARBA00022475"/>
    </source>
</evidence>
<comment type="subcellular location">
    <subcellularLocation>
        <location evidence="1">Cell membrane</location>
        <topology evidence="1">Multi-pass membrane protein</topology>
    </subcellularLocation>
</comment>
<evidence type="ECO:0000256" key="7">
    <source>
        <dbReference type="SAM" id="Phobius"/>
    </source>
</evidence>
<name>X0YKT9_9ZZZZ</name>
<evidence type="ECO:0000313" key="9">
    <source>
        <dbReference type="EMBL" id="GAG49168.1"/>
    </source>
</evidence>
<comment type="caution">
    <text evidence="9">The sequence shown here is derived from an EMBL/GenBank/DDBJ whole genome shotgun (WGS) entry which is preliminary data.</text>
</comment>
<dbReference type="GO" id="GO:0005886">
    <property type="term" value="C:plasma membrane"/>
    <property type="evidence" value="ECO:0007669"/>
    <property type="project" value="UniProtKB-SubCell"/>
</dbReference>
<dbReference type="PANTHER" id="PTHR30465">
    <property type="entry name" value="INNER MEMBRANE ABC TRANSPORTER"/>
    <property type="match status" value="1"/>
</dbReference>
<evidence type="ECO:0000256" key="2">
    <source>
        <dbReference type="ARBA" id="ARBA00022448"/>
    </source>
</evidence>
<dbReference type="SUPFAM" id="SSF161098">
    <property type="entry name" value="MetI-like"/>
    <property type="match status" value="1"/>
</dbReference>
<gene>
    <name evidence="9" type="ORF">S01H1_85304</name>
</gene>
<evidence type="ECO:0000256" key="5">
    <source>
        <dbReference type="ARBA" id="ARBA00022989"/>
    </source>
</evidence>
<protein>
    <recommendedName>
        <fullName evidence="8">ABC transmembrane type-1 domain-containing protein</fullName>
    </recommendedName>
</protein>
<keyword evidence="4 7" id="KW-0812">Transmembrane</keyword>
<dbReference type="AlphaFoldDB" id="X0YKT9"/>